<dbReference type="Gene3D" id="1.10.340.70">
    <property type="match status" value="1"/>
</dbReference>
<evidence type="ECO:0000256" key="1">
    <source>
        <dbReference type="ARBA" id="ARBA00012493"/>
    </source>
</evidence>
<proteinExistence type="predicted"/>
<evidence type="ECO:0000256" key="6">
    <source>
        <dbReference type="SAM" id="Coils"/>
    </source>
</evidence>
<dbReference type="InterPro" id="IPR005162">
    <property type="entry name" value="Retrotrans_gag_dom"/>
</dbReference>
<dbReference type="SUPFAM" id="SSF53098">
    <property type="entry name" value="Ribonuclease H-like"/>
    <property type="match status" value="1"/>
</dbReference>
<dbReference type="GO" id="GO:0003676">
    <property type="term" value="F:nucleic acid binding"/>
    <property type="evidence" value="ECO:0007669"/>
    <property type="project" value="InterPro"/>
</dbReference>
<dbReference type="PANTHER" id="PTHR37984">
    <property type="entry name" value="PROTEIN CBG26694"/>
    <property type="match status" value="1"/>
</dbReference>
<accession>A0AAE1I3K6</accession>
<dbReference type="InterPro" id="IPR050951">
    <property type="entry name" value="Retrovirus_Pol_polyprotein"/>
</dbReference>
<dbReference type="PANTHER" id="PTHR37984:SF5">
    <property type="entry name" value="PROTEIN NYNRIN-LIKE"/>
    <property type="match status" value="1"/>
</dbReference>
<dbReference type="AlphaFoldDB" id="A0AAE1I3K6"/>
<dbReference type="Pfam" id="PF03732">
    <property type="entry name" value="Retrotrans_gag"/>
    <property type="match status" value="1"/>
</dbReference>
<dbReference type="PROSITE" id="PS50994">
    <property type="entry name" value="INTEGRASE"/>
    <property type="match status" value="1"/>
</dbReference>
<dbReference type="EMBL" id="JAHWGI010001427">
    <property type="protein sequence ID" value="KAK3931695.1"/>
    <property type="molecule type" value="Genomic_DNA"/>
</dbReference>
<feature type="domain" description="Integrase catalytic" evidence="8">
    <location>
        <begin position="649"/>
        <end position="807"/>
    </location>
</feature>
<dbReference type="Proteomes" id="UP001219518">
    <property type="component" value="Unassembled WGS sequence"/>
</dbReference>
<name>A0AAE1I3K6_9NEOP</name>
<dbReference type="Pfam" id="PF00665">
    <property type="entry name" value="rve"/>
    <property type="match status" value="1"/>
</dbReference>
<dbReference type="SUPFAM" id="SSF50630">
    <property type="entry name" value="Acid proteases"/>
    <property type="match status" value="1"/>
</dbReference>
<dbReference type="InterPro" id="IPR041588">
    <property type="entry name" value="Integrase_H2C2"/>
</dbReference>
<evidence type="ECO:0000256" key="2">
    <source>
        <dbReference type="ARBA" id="ARBA00022679"/>
    </source>
</evidence>
<feature type="region of interest" description="Disordered" evidence="7">
    <location>
        <begin position="104"/>
        <end position="197"/>
    </location>
</feature>
<dbReference type="InterPro" id="IPR036397">
    <property type="entry name" value="RNaseH_sf"/>
</dbReference>
<evidence type="ECO:0000256" key="3">
    <source>
        <dbReference type="ARBA" id="ARBA00022695"/>
    </source>
</evidence>
<feature type="compositionally biased region" description="Low complexity" evidence="7">
    <location>
        <begin position="173"/>
        <end position="183"/>
    </location>
</feature>
<keyword evidence="4" id="KW-0540">Nuclease</keyword>
<evidence type="ECO:0000256" key="4">
    <source>
        <dbReference type="ARBA" id="ARBA00022722"/>
    </source>
</evidence>
<dbReference type="GO" id="GO:0003964">
    <property type="term" value="F:RNA-directed DNA polymerase activity"/>
    <property type="evidence" value="ECO:0007669"/>
    <property type="project" value="UniProtKB-EC"/>
</dbReference>
<feature type="compositionally biased region" description="Basic residues" evidence="7">
    <location>
        <begin position="148"/>
        <end position="160"/>
    </location>
</feature>
<dbReference type="GO" id="GO:0004519">
    <property type="term" value="F:endonuclease activity"/>
    <property type="evidence" value="ECO:0007669"/>
    <property type="project" value="UniProtKB-KW"/>
</dbReference>
<protein>
    <recommendedName>
        <fullName evidence="1">RNA-directed DNA polymerase</fullName>
        <ecNumber evidence="1">2.7.7.49</ecNumber>
    </recommendedName>
</protein>
<evidence type="ECO:0000256" key="7">
    <source>
        <dbReference type="SAM" id="MobiDB-lite"/>
    </source>
</evidence>
<dbReference type="GO" id="GO:0015074">
    <property type="term" value="P:DNA integration"/>
    <property type="evidence" value="ECO:0007669"/>
    <property type="project" value="InterPro"/>
</dbReference>
<dbReference type="Gene3D" id="3.30.420.10">
    <property type="entry name" value="Ribonuclease H-like superfamily/Ribonuclease H"/>
    <property type="match status" value="1"/>
</dbReference>
<feature type="coiled-coil region" evidence="6">
    <location>
        <begin position="353"/>
        <end position="385"/>
    </location>
</feature>
<reference evidence="9" key="2">
    <citation type="journal article" date="2023" name="BMC Genomics">
        <title>Pest status, molecular evolution, and epigenetic factors derived from the genome assembly of Frankliniella fusca, a thysanopteran phytovirus vector.</title>
        <authorList>
            <person name="Catto M.A."/>
            <person name="Labadie P.E."/>
            <person name="Jacobson A.L."/>
            <person name="Kennedy G.G."/>
            <person name="Srinivasan R."/>
            <person name="Hunt B.G."/>
        </authorList>
    </citation>
    <scope>NUCLEOTIDE SEQUENCE</scope>
    <source>
        <strain evidence="9">PL_HMW_Pooled</strain>
    </source>
</reference>
<dbReference type="Gene3D" id="2.40.70.10">
    <property type="entry name" value="Acid Proteases"/>
    <property type="match status" value="1"/>
</dbReference>
<dbReference type="Pfam" id="PF17921">
    <property type="entry name" value="Integrase_H2C2"/>
    <property type="match status" value="1"/>
</dbReference>
<reference evidence="9" key="1">
    <citation type="submission" date="2021-07" db="EMBL/GenBank/DDBJ databases">
        <authorList>
            <person name="Catto M.A."/>
            <person name="Jacobson A."/>
            <person name="Kennedy G."/>
            <person name="Labadie P."/>
            <person name="Hunt B.G."/>
            <person name="Srinivasan R."/>
        </authorList>
    </citation>
    <scope>NUCLEOTIDE SEQUENCE</scope>
    <source>
        <strain evidence="9">PL_HMW_Pooled</strain>
        <tissue evidence="9">Head</tissue>
    </source>
</reference>
<dbReference type="FunFam" id="1.10.340.70:FF:000001">
    <property type="entry name" value="Retrovirus-related Pol polyprotein from transposon gypsy-like Protein"/>
    <property type="match status" value="1"/>
</dbReference>
<sequence>MATGPDPDGPVPANMLPEQLLGDELDYELTIRGVETVLATRTRKIELMRENKDSPVQPQQLELLSAANEKYYEAFRKISKNLGKICYELEHLYQDCIFPAPFVPMGTSDEDSEEEKRRKEEKKKRRQEEKEREEYERQRREREEREKEKRKHSKGKKKAKKESEKYRKQKTYSSDTSTSSSETSESEEERKPRKSGRVNAVTRWKMSYTPGDDIYAFLLDVEEAMDVNEVSEDEVLRGMSGLLTGSAKVWYRAKKKKFASFKAFKKEFKAAFDSEANDDDIQDKIDRLKQTSDETYIVYEARCEELFDRLSKPLDEETRIKKILKGLDYYYRSNIRRLQIESLRDLRNQCKLLEGDKGQILQLENEKRRKERKKEEKEERRFQNKGTKVAAATVTSEEEVEVAAVAPPVLDLGADKRGYLNVEVLGIKMKGLLDSGSGRTLVGVCGLRVLLAAGLELLPSSYVLLRVANKGQAAIEGEVHVPFNVGGVIRVVTVLYVPALSSACILGLDFWRRYHLRPDFNDMTVEVDAASDNWYNGLVEKVAANPEMYEKFKLQDGNLFKLITVQSNLPLKWVQVLPQDARLAMLKEVHDDPTSGHGGWRRTFFRLRSRAYWPNMIEQVKKYCASCATCQQVKIDRRKPPGFMGTGDVVSRPMELVSADLIGPLPRSSKGYTFLSVITDAFSKYVFIRPLRAATATAVTNHLKEEVILRHGAPRLILVDNGQQYRSQLFQELCKNHHIAIRYNCAYNPRSNPTERTNQTLETMIVSYVQEKHRTWDLFLPELQSALNSSVSHVTGYTPHQVLYGEDLILDGRERVFHGNVEEPVILDPTGESLQSNKEDIYQDIKRKIAQAKQRNAARYNLRRRPHEEFHTGSMVWRKNFIKSDKAKGISKKLAKKWIGPYKVKRRTGRVTYLLESNDGKEDGPWHVDQLKKLIN</sequence>
<gene>
    <name evidence="9" type="ORF">KUF71_007510</name>
</gene>
<keyword evidence="2" id="KW-0808">Transferase</keyword>
<evidence type="ECO:0000256" key="5">
    <source>
        <dbReference type="ARBA" id="ARBA00022759"/>
    </source>
</evidence>
<evidence type="ECO:0000313" key="10">
    <source>
        <dbReference type="Proteomes" id="UP001219518"/>
    </source>
</evidence>
<dbReference type="InterPro" id="IPR021109">
    <property type="entry name" value="Peptidase_aspartic_dom_sf"/>
</dbReference>
<keyword evidence="6" id="KW-0175">Coiled coil</keyword>
<keyword evidence="3" id="KW-0548">Nucleotidyltransferase</keyword>
<feature type="compositionally biased region" description="Basic and acidic residues" evidence="7">
    <location>
        <begin position="126"/>
        <end position="147"/>
    </location>
</feature>
<dbReference type="InterPro" id="IPR012337">
    <property type="entry name" value="RNaseH-like_sf"/>
</dbReference>
<organism evidence="9 10">
    <name type="scientific">Frankliniella fusca</name>
    <dbReference type="NCBI Taxonomy" id="407009"/>
    <lineage>
        <taxon>Eukaryota</taxon>
        <taxon>Metazoa</taxon>
        <taxon>Ecdysozoa</taxon>
        <taxon>Arthropoda</taxon>
        <taxon>Hexapoda</taxon>
        <taxon>Insecta</taxon>
        <taxon>Pterygota</taxon>
        <taxon>Neoptera</taxon>
        <taxon>Paraneoptera</taxon>
        <taxon>Thysanoptera</taxon>
        <taxon>Terebrantia</taxon>
        <taxon>Thripoidea</taxon>
        <taxon>Thripidae</taxon>
        <taxon>Frankliniella</taxon>
    </lineage>
</organism>
<dbReference type="EC" id="2.7.7.49" evidence="1"/>
<keyword evidence="10" id="KW-1185">Reference proteome</keyword>
<keyword evidence="5" id="KW-0378">Hydrolase</keyword>
<keyword evidence="5" id="KW-0255">Endonuclease</keyword>
<evidence type="ECO:0000259" key="8">
    <source>
        <dbReference type="PROSITE" id="PS50994"/>
    </source>
</evidence>
<comment type="caution">
    <text evidence="9">The sequence shown here is derived from an EMBL/GenBank/DDBJ whole genome shotgun (WGS) entry which is preliminary data.</text>
</comment>
<dbReference type="InterPro" id="IPR001584">
    <property type="entry name" value="Integrase_cat-core"/>
</dbReference>
<evidence type="ECO:0000313" key="9">
    <source>
        <dbReference type="EMBL" id="KAK3931695.1"/>
    </source>
</evidence>